<evidence type="ECO:0000313" key="2">
    <source>
        <dbReference type="EMBL" id="QHC64600.1"/>
    </source>
</evidence>
<protein>
    <submittedName>
        <fullName evidence="2">PucR family transcriptional regulator</fullName>
    </submittedName>
</protein>
<gene>
    <name evidence="2" type="ORF">GSU69_19175</name>
</gene>
<dbReference type="Proteomes" id="UP000464597">
    <property type="component" value="Chromosome"/>
</dbReference>
<feature type="domain" description="PucR C-terminal helix-turn-helix" evidence="1">
    <location>
        <begin position="199"/>
        <end position="255"/>
    </location>
</feature>
<dbReference type="PANTHER" id="PTHR33744:SF1">
    <property type="entry name" value="DNA-BINDING TRANSCRIPTIONAL ACTIVATOR ADER"/>
    <property type="match status" value="1"/>
</dbReference>
<dbReference type="InterPro" id="IPR042070">
    <property type="entry name" value="PucR_C-HTH_sf"/>
</dbReference>
<evidence type="ECO:0000313" key="3">
    <source>
        <dbReference type="Proteomes" id="UP000464597"/>
    </source>
</evidence>
<sequence length="269" mass="28669">MTVPDVVEDVALRRADVLAGLLAEDAPRRRAALAAAAAHGWLRRDPHTVVRAVRLDPAAGSLQHRALARGLDASPRSGLVFLGDREGALLFASTEVPGSSLGAETDALLRTEARSRGLSVQAVGTARHDRRDDDLLPTARRAVLAASIVHSLPDGAGGGDIADLGTWVLLASVGADTSQLGTLSPAAATLLERGDEVQRRTVEAYLDVRGSVREACEILHIHRTTLYYRLENLPEAVRDALDDGLARSTLHLCLKLVRFRGGLEGRRAS</sequence>
<keyword evidence="3" id="KW-1185">Reference proteome</keyword>
<dbReference type="InterPro" id="IPR051448">
    <property type="entry name" value="CdaR-like_regulators"/>
</dbReference>
<evidence type="ECO:0000259" key="1">
    <source>
        <dbReference type="Pfam" id="PF13556"/>
    </source>
</evidence>
<organism evidence="2 3">
    <name type="scientific">Rathayibacter festucae</name>
    <dbReference type="NCBI Taxonomy" id="110937"/>
    <lineage>
        <taxon>Bacteria</taxon>
        <taxon>Bacillati</taxon>
        <taxon>Actinomycetota</taxon>
        <taxon>Actinomycetes</taxon>
        <taxon>Micrococcales</taxon>
        <taxon>Microbacteriaceae</taxon>
        <taxon>Rathayibacter</taxon>
    </lineage>
</organism>
<dbReference type="EMBL" id="CP047180">
    <property type="protein sequence ID" value="QHC64600.1"/>
    <property type="molecule type" value="Genomic_DNA"/>
</dbReference>
<reference evidence="3" key="1">
    <citation type="submission" date="2019-12" db="EMBL/GenBank/DDBJ databases">
        <title>Complete and draft genome sequences of new strains and members of some known species of the genus Rathayibacter isolated from plants.</title>
        <authorList>
            <person name="Tarlachkov S.V."/>
            <person name="Starodumova I.P."/>
            <person name="Dorofeeva L.V."/>
            <person name="Prisyazhnaya N.V."/>
            <person name="Leyn S."/>
            <person name="Zlamal J."/>
            <person name="Elan M."/>
            <person name="Osterman A.L."/>
            <person name="Nadler S."/>
            <person name="Subbotin S.A."/>
            <person name="Evtushenko L.I."/>
        </authorList>
    </citation>
    <scope>NUCLEOTIDE SEQUENCE [LARGE SCALE GENOMIC DNA]</scope>
    <source>
        <strain evidence="3">VKM Ac-2802</strain>
    </source>
</reference>
<dbReference type="PANTHER" id="PTHR33744">
    <property type="entry name" value="CARBOHYDRATE DIACID REGULATOR"/>
    <property type="match status" value="1"/>
</dbReference>
<name>A0ABX6H472_9MICO</name>
<dbReference type="Gene3D" id="1.10.10.2840">
    <property type="entry name" value="PucR C-terminal helix-turn-helix domain"/>
    <property type="match status" value="1"/>
</dbReference>
<proteinExistence type="predicted"/>
<dbReference type="InterPro" id="IPR025736">
    <property type="entry name" value="PucR_C-HTH_dom"/>
</dbReference>
<dbReference type="RefSeq" id="WP_159423942.1">
    <property type="nucleotide sequence ID" value="NZ_CP047180.1"/>
</dbReference>
<dbReference type="Pfam" id="PF13556">
    <property type="entry name" value="HTH_30"/>
    <property type="match status" value="1"/>
</dbReference>
<accession>A0ABX6H472</accession>